<keyword evidence="14" id="KW-1185">Reference proteome</keyword>
<dbReference type="OrthoDB" id="1934954at2759"/>
<dbReference type="InterPro" id="IPR016161">
    <property type="entry name" value="Ald_DH/histidinol_DH"/>
</dbReference>
<dbReference type="PROSITE" id="PS01223">
    <property type="entry name" value="PROA"/>
    <property type="match status" value="1"/>
</dbReference>
<dbReference type="GO" id="GO:0050661">
    <property type="term" value="F:NADP binding"/>
    <property type="evidence" value="ECO:0007669"/>
    <property type="project" value="InterPro"/>
</dbReference>
<evidence type="ECO:0000256" key="9">
    <source>
        <dbReference type="ARBA" id="ARBA00060997"/>
    </source>
</evidence>
<protein>
    <recommendedName>
        <fullName evidence="2">glutamate-5-semialdehyde dehydrogenase</fullName>
        <ecNumber evidence="2">1.2.1.41</ecNumber>
    </recommendedName>
    <alternativeName>
        <fullName evidence="11">Glutamate-5-semialdehyde dehydrogenase</fullName>
    </alternativeName>
    <alternativeName>
        <fullName evidence="10">Glutamyl-gamma-semialdehyde dehydrogenase</fullName>
    </alternativeName>
</protein>
<dbReference type="PANTHER" id="PTHR11063">
    <property type="entry name" value="GLUTAMATE SEMIALDEHYDE DEHYDROGENASE"/>
    <property type="match status" value="1"/>
</dbReference>
<dbReference type="Proteomes" id="UP000294933">
    <property type="component" value="Unassembled WGS sequence"/>
</dbReference>
<dbReference type="GO" id="GO:0004350">
    <property type="term" value="F:glutamate-5-semialdehyde dehydrogenase activity"/>
    <property type="evidence" value="ECO:0007669"/>
    <property type="project" value="UniProtKB-EC"/>
</dbReference>
<evidence type="ECO:0000256" key="6">
    <source>
        <dbReference type="ARBA" id="ARBA00023002"/>
    </source>
</evidence>
<dbReference type="GO" id="GO:0055129">
    <property type="term" value="P:L-proline biosynthetic process"/>
    <property type="evidence" value="ECO:0007669"/>
    <property type="project" value="UniProtKB-UniPathway"/>
</dbReference>
<dbReference type="Pfam" id="PF00171">
    <property type="entry name" value="Aldedh"/>
    <property type="match status" value="1"/>
</dbReference>
<dbReference type="Gene3D" id="3.40.309.10">
    <property type="entry name" value="Aldehyde Dehydrogenase, Chain A, domain 2"/>
    <property type="match status" value="1"/>
</dbReference>
<evidence type="ECO:0000256" key="11">
    <source>
        <dbReference type="ARBA" id="ARBA00077451"/>
    </source>
</evidence>
<comment type="function">
    <text evidence="8">Catalyzes the NADPH dependent reduction of L-gamma-glutamyl 5-phosphate into L-glutamate 5-semialdehyde and phosphate. The product spontaneously undergoes cyclization to form 1-pyrroline-5-carboxylate.</text>
</comment>
<accession>A0A4Y7QA61</accession>
<dbReference type="NCBIfam" id="NF001221">
    <property type="entry name" value="PRK00197.1"/>
    <property type="match status" value="1"/>
</dbReference>
<comment type="pathway">
    <text evidence="1">Amino-acid biosynthesis; L-proline biosynthesis; L-glutamate 5-semialdehyde from L-glutamate: step 2/2.</text>
</comment>
<evidence type="ECO:0000256" key="8">
    <source>
        <dbReference type="ARBA" id="ARBA00059423"/>
    </source>
</evidence>
<dbReference type="InterPro" id="IPR012134">
    <property type="entry name" value="Glu-5-SA_DH"/>
</dbReference>
<dbReference type="PIRSF" id="PIRSF000151">
    <property type="entry name" value="GPR"/>
    <property type="match status" value="1"/>
</dbReference>
<evidence type="ECO:0000256" key="10">
    <source>
        <dbReference type="ARBA" id="ARBA00075718"/>
    </source>
</evidence>
<dbReference type="EMBL" id="ML170168">
    <property type="protein sequence ID" value="TDL23982.1"/>
    <property type="molecule type" value="Genomic_DNA"/>
</dbReference>
<gene>
    <name evidence="13" type="ORF">BD410DRAFT_720216</name>
</gene>
<feature type="domain" description="Aldehyde dehydrogenase" evidence="12">
    <location>
        <begin position="8"/>
        <end position="292"/>
    </location>
</feature>
<dbReference type="EC" id="1.2.1.41" evidence="2"/>
<organism evidence="13 14">
    <name type="scientific">Rickenella mellea</name>
    <dbReference type="NCBI Taxonomy" id="50990"/>
    <lineage>
        <taxon>Eukaryota</taxon>
        <taxon>Fungi</taxon>
        <taxon>Dikarya</taxon>
        <taxon>Basidiomycota</taxon>
        <taxon>Agaricomycotina</taxon>
        <taxon>Agaricomycetes</taxon>
        <taxon>Hymenochaetales</taxon>
        <taxon>Rickenellaceae</taxon>
        <taxon>Rickenella</taxon>
    </lineage>
</organism>
<dbReference type="InterPro" id="IPR016163">
    <property type="entry name" value="Ald_DH_C"/>
</dbReference>
<dbReference type="UniPathway" id="UPA00098">
    <property type="reaction ID" value="UER00360"/>
</dbReference>
<keyword evidence="5" id="KW-0521">NADP</keyword>
<evidence type="ECO:0000256" key="3">
    <source>
        <dbReference type="ARBA" id="ARBA00022605"/>
    </source>
</evidence>
<dbReference type="InterPro" id="IPR015590">
    <property type="entry name" value="Aldehyde_DH_dom"/>
</dbReference>
<evidence type="ECO:0000256" key="2">
    <source>
        <dbReference type="ARBA" id="ARBA00013002"/>
    </source>
</evidence>
<evidence type="ECO:0000256" key="5">
    <source>
        <dbReference type="ARBA" id="ARBA00022857"/>
    </source>
</evidence>
<keyword evidence="4" id="KW-0641">Proline biosynthesis</keyword>
<dbReference type="NCBIfam" id="TIGR00407">
    <property type="entry name" value="proA"/>
    <property type="match status" value="1"/>
</dbReference>
<dbReference type="HAMAP" id="MF_00412">
    <property type="entry name" value="ProA"/>
    <property type="match status" value="1"/>
</dbReference>
<dbReference type="InterPro" id="IPR016162">
    <property type="entry name" value="Ald_DH_N"/>
</dbReference>
<evidence type="ECO:0000256" key="1">
    <source>
        <dbReference type="ARBA" id="ARBA00004985"/>
    </source>
</evidence>
<dbReference type="FunFam" id="3.40.309.10:FF:000006">
    <property type="entry name" value="Gamma-glutamyl phosphate reductase"/>
    <property type="match status" value="1"/>
</dbReference>
<dbReference type="VEuPathDB" id="FungiDB:BD410DRAFT_720216"/>
<comment type="similarity">
    <text evidence="9">Belongs to the gamma-glutamyl phosphate reductase family.</text>
</comment>
<comment type="catalytic activity">
    <reaction evidence="7">
        <text>L-glutamate 5-semialdehyde + phosphate + NADP(+) = L-glutamyl 5-phosphate + NADPH + H(+)</text>
        <dbReference type="Rhea" id="RHEA:19541"/>
        <dbReference type="ChEBI" id="CHEBI:15378"/>
        <dbReference type="ChEBI" id="CHEBI:43474"/>
        <dbReference type="ChEBI" id="CHEBI:57783"/>
        <dbReference type="ChEBI" id="CHEBI:58066"/>
        <dbReference type="ChEBI" id="CHEBI:58274"/>
        <dbReference type="ChEBI" id="CHEBI:58349"/>
        <dbReference type="EC" id="1.2.1.41"/>
    </reaction>
</comment>
<dbReference type="CDD" id="cd07079">
    <property type="entry name" value="ALDH_F18-19_ProA-GPR"/>
    <property type="match status" value="1"/>
</dbReference>
<keyword evidence="6" id="KW-0560">Oxidoreductase</keyword>
<sequence>MAALAETASTKIAKDAKQAFEASQLVQASDRITALHGIKAELEALKSDIQNANRVDLEAAQKDVAAGRLSESLLKRLDLFKGDKWDAMLQGISDVASLPDPTGNVSYASELDDNLELYRVSCPIGVLLVIFEARPEVVINIAALAIKSGNAAILKGGKESNNTTALLAQAVRNALAKTSLPENYIQTIQTREEVSSLLALDQYIDLVIPRGSNALVRNIQNNTRIPVMGHADGLCSVYLDESADVEKAVRVAVDSKIDYPAACNSEETLIIHHSLLNTIWPKVAKALLKAGVELQCDSSSLTALSQISPPLPNLSNLVKPSTESSYTTEHLSLTLSVLTVASLSAAIAHINAHSSHHTDSIVTESESAATTFVRGVDSAGTFVNASTRFADGFRYGFGTEVGISTGRIHARGPVGLEGLVTYKYVMRSKGEKGHIVGEFGTGEGKKSYKHQKIDAQKLPF</sequence>
<evidence type="ECO:0000313" key="13">
    <source>
        <dbReference type="EMBL" id="TDL23982.1"/>
    </source>
</evidence>
<dbReference type="Gene3D" id="3.40.605.10">
    <property type="entry name" value="Aldehyde Dehydrogenase, Chain A, domain 1"/>
    <property type="match status" value="1"/>
</dbReference>
<evidence type="ECO:0000313" key="14">
    <source>
        <dbReference type="Proteomes" id="UP000294933"/>
    </source>
</evidence>
<dbReference type="STRING" id="50990.A0A4Y7QA61"/>
<dbReference type="InterPro" id="IPR000965">
    <property type="entry name" value="GPR_dom"/>
</dbReference>
<evidence type="ECO:0000256" key="7">
    <source>
        <dbReference type="ARBA" id="ARBA00049024"/>
    </source>
</evidence>
<dbReference type="SUPFAM" id="SSF53720">
    <property type="entry name" value="ALDH-like"/>
    <property type="match status" value="1"/>
</dbReference>
<name>A0A4Y7QA61_9AGAM</name>
<evidence type="ECO:0000259" key="12">
    <source>
        <dbReference type="Pfam" id="PF00171"/>
    </source>
</evidence>
<proteinExistence type="inferred from homology"/>
<keyword evidence="3" id="KW-0028">Amino-acid biosynthesis</keyword>
<dbReference type="AlphaFoldDB" id="A0A4Y7QA61"/>
<evidence type="ECO:0000256" key="4">
    <source>
        <dbReference type="ARBA" id="ARBA00022650"/>
    </source>
</evidence>
<dbReference type="InterPro" id="IPR020593">
    <property type="entry name" value="G-glutamylP_reductase_CS"/>
</dbReference>
<dbReference type="PANTHER" id="PTHR11063:SF8">
    <property type="entry name" value="DELTA-1-PYRROLINE-5-CARBOXYLATE SYNTHASE"/>
    <property type="match status" value="1"/>
</dbReference>
<reference evidence="13 14" key="1">
    <citation type="submission" date="2018-06" db="EMBL/GenBank/DDBJ databases">
        <title>A transcriptomic atlas of mushroom development highlights an independent origin of complex multicellularity.</title>
        <authorList>
            <consortium name="DOE Joint Genome Institute"/>
            <person name="Krizsan K."/>
            <person name="Almasi E."/>
            <person name="Merenyi Z."/>
            <person name="Sahu N."/>
            <person name="Viragh M."/>
            <person name="Koszo T."/>
            <person name="Mondo S."/>
            <person name="Kiss B."/>
            <person name="Balint B."/>
            <person name="Kues U."/>
            <person name="Barry K."/>
            <person name="Hegedus J.C."/>
            <person name="Henrissat B."/>
            <person name="Johnson J."/>
            <person name="Lipzen A."/>
            <person name="Ohm R."/>
            <person name="Nagy I."/>
            <person name="Pangilinan J."/>
            <person name="Yan J."/>
            <person name="Xiong Y."/>
            <person name="Grigoriev I.V."/>
            <person name="Hibbett D.S."/>
            <person name="Nagy L.G."/>
        </authorList>
    </citation>
    <scope>NUCLEOTIDE SEQUENCE [LARGE SCALE GENOMIC DNA]</scope>
    <source>
        <strain evidence="13 14">SZMC22713</strain>
    </source>
</reference>